<dbReference type="OrthoDB" id="9770107at2"/>
<sequence length="519" mass="58098">MAESEELKKQEEKKEDEKKNVKPEDRPLPADKDVTSEHELAGYRYRATAGTLSIETKSVAPAASMFHVDFLKLDEQGSPDPTRPVTFIFNGGPGSATTFLLMGSFAPRRIDTGEVVSGHGAPYSLVDNKYTLLPFTDLVFIDAPGAGFSRIAPAAKKELWSVDGDVAAFSQFIRRWASKYNRWNSPKYLFGESYGTVRGAALSLKLQEDGCALSGVTLISNILDYAHTFSNDDQLYIGYFPTYATTAFYHGLAGRGLTVEQQAQRAREFANGAYRAALAMGDSLSEEQFNAVASEYAHLTGLSADYVRKSNLRVGVERFSKELLRESSQVVGLYDSRVTGYDLDQAASEETFLADDAFITPHYVALCEQYLKEELGWQSSDLRRDFADLDLESREPGKSWDWHHKKPYGVYGDWDYFPFPRVIEDLATAIVHEPGLKVMIGNGYYDLCTPMFQTEFDIDHLQLPRPLRHNVAFSYYPAGHMLYTAPQALPHLYETMEKFYAAAPGDVSALNERPELPLK</sequence>
<evidence type="ECO:0000256" key="1">
    <source>
        <dbReference type="SAM" id="MobiDB-lite"/>
    </source>
</evidence>
<gene>
    <name evidence="2" type="ORF">AEAE_0743</name>
</gene>
<dbReference type="SUPFAM" id="SSF53474">
    <property type="entry name" value="alpha/beta-Hydrolases"/>
    <property type="match status" value="1"/>
</dbReference>
<accession>A0A261FB46</accession>
<organism evidence="2 3">
    <name type="scientific">Aeriscardovia aeriphila</name>
    <dbReference type="NCBI Taxonomy" id="218139"/>
    <lineage>
        <taxon>Bacteria</taxon>
        <taxon>Bacillati</taxon>
        <taxon>Actinomycetota</taxon>
        <taxon>Actinomycetes</taxon>
        <taxon>Bifidobacteriales</taxon>
        <taxon>Bifidobacteriaceae</taxon>
        <taxon>Aeriscardovia</taxon>
    </lineage>
</organism>
<keyword evidence="2" id="KW-0121">Carboxypeptidase</keyword>
<dbReference type="InterPro" id="IPR029058">
    <property type="entry name" value="AB_hydrolase_fold"/>
</dbReference>
<protein>
    <submittedName>
        <fullName evidence="2">Carboxypeptidase</fullName>
    </submittedName>
</protein>
<dbReference type="GO" id="GO:0006508">
    <property type="term" value="P:proteolysis"/>
    <property type="evidence" value="ECO:0007669"/>
    <property type="project" value="InterPro"/>
</dbReference>
<evidence type="ECO:0000313" key="2">
    <source>
        <dbReference type="EMBL" id="OZG56255.1"/>
    </source>
</evidence>
<dbReference type="EMBL" id="MWWU01000002">
    <property type="protein sequence ID" value="OZG56255.1"/>
    <property type="molecule type" value="Genomic_DNA"/>
</dbReference>
<evidence type="ECO:0000313" key="3">
    <source>
        <dbReference type="Proteomes" id="UP000228976"/>
    </source>
</evidence>
<keyword evidence="2" id="KW-0645">Protease</keyword>
<dbReference type="Pfam" id="PF00450">
    <property type="entry name" value="Peptidase_S10"/>
    <property type="match status" value="1"/>
</dbReference>
<proteinExistence type="predicted"/>
<dbReference type="RefSeq" id="WP_094689800.1">
    <property type="nucleotide sequence ID" value="NZ_JACBYZ010000001.1"/>
</dbReference>
<name>A0A261FB46_9BIFI</name>
<comment type="caution">
    <text evidence="2">The sequence shown here is derived from an EMBL/GenBank/DDBJ whole genome shotgun (WGS) entry which is preliminary data.</text>
</comment>
<feature type="region of interest" description="Disordered" evidence="1">
    <location>
        <begin position="1"/>
        <end position="37"/>
    </location>
</feature>
<keyword evidence="3" id="KW-1185">Reference proteome</keyword>
<dbReference type="InterPro" id="IPR001563">
    <property type="entry name" value="Peptidase_S10"/>
</dbReference>
<keyword evidence="2" id="KW-0378">Hydrolase</keyword>
<dbReference type="Gene3D" id="3.40.50.1820">
    <property type="entry name" value="alpha/beta hydrolase"/>
    <property type="match status" value="1"/>
</dbReference>
<dbReference type="GO" id="GO:0004185">
    <property type="term" value="F:serine-type carboxypeptidase activity"/>
    <property type="evidence" value="ECO:0007669"/>
    <property type="project" value="InterPro"/>
</dbReference>
<dbReference type="AlphaFoldDB" id="A0A261FB46"/>
<reference evidence="2 3" key="1">
    <citation type="journal article" date="2017" name="BMC Genomics">
        <title>Comparative genomic and phylogenomic analyses of the Bifidobacteriaceae family.</title>
        <authorList>
            <person name="Lugli G.A."/>
            <person name="Milani C."/>
            <person name="Turroni F."/>
            <person name="Duranti S."/>
            <person name="Mancabelli L."/>
            <person name="Mangifesta M."/>
            <person name="Ferrario C."/>
            <person name="Modesto M."/>
            <person name="Mattarelli P."/>
            <person name="Jiri K."/>
            <person name="van Sinderen D."/>
            <person name="Ventura M."/>
        </authorList>
    </citation>
    <scope>NUCLEOTIDE SEQUENCE [LARGE SCALE GENOMIC DNA]</scope>
    <source>
        <strain evidence="2 3">LMG 21773</strain>
    </source>
</reference>
<dbReference type="Proteomes" id="UP000228976">
    <property type="component" value="Unassembled WGS sequence"/>
</dbReference>